<dbReference type="Proteomes" id="UP000735302">
    <property type="component" value="Unassembled WGS sequence"/>
</dbReference>
<name>A0AAV4B763_9GAST</name>
<gene>
    <name evidence="2" type="ORF">PoB_004106400</name>
</gene>
<comment type="caution">
    <text evidence="2">The sequence shown here is derived from an EMBL/GenBank/DDBJ whole genome shotgun (WGS) entry which is preliminary data.</text>
</comment>
<dbReference type="AlphaFoldDB" id="A0AAV4B763"/>
<feature type="region of interest" description="Disordered" evidence="1">
    <location>
        <begin position="88"/>
        <end position="107"/>
    </location>
</feature>
<accession>A0AAV4B763</accession>
<evidence type="ECO:0000313" key="2">
    <source>
        <dbReference type="EMBL" id="GFO14559.1"/>
    </source>
</evidence>
<evidence type="ECO:0000256" key="1">
    <source>
        <dbReference type="SAM" id="MobiDB-lite"/>
    </source>
</evidence>
<dbReference type="EMBL" id="BLXT01004580">
    <property type="protein sequence ID" value="GFO14559.1"/>
    <property type="molecule type" value="Genomic_DNA"/>
</dbReference>
<protein>
    <submittedName>
        <fullName evidence="2">Uncharacterized protein</fullName>
    </submittedName>
</protein>
<sequence>MSTILLCCNNPWRIVLVSPDDLARYRTRSIPRLVTAIKRRPPGNELSPAVLCRGARGSSHLSEGQPAGGINIRLSALVAKPNDLRGELDGARSRGFMPGRANRFTAE</sequence>
<reference evidence="2 3" key="1">
    <citation type="journal article" date="2021" name="Elife">
        <title>Chloroplast acquisition without the gene transfer in kleptoplastic sea slugs, Plakobranchus ocellatus.</title>
        <authorList>
            <person name="Maeda T."/>
            <person name="Takahashi S."/>
            <person name="Yoshida T."/>
            <person name="Shimamura S."/>
            <person name="Takaki Y."/>
            <person name="Nagai Y."/>
            <person name="Toyoda A."/>
            <person name="Suzuki Y."/>
            <person name="Arimoto A."/>
            <person name="Ishii H."/>
            <person name="Satoh N."/>
            <person name="Nishiyama T."/>
            <person name="Hasebe M."/>
            <person name="Maruyama T."/>
            <person name="Minagawa J."/>
            <person name="Obokata J."/>
            <person name="Shigenobu S."/>
        </authorList>
    </citation>
    <scope>NUCLEOTIDE SEQUENCE [LARGE SCALE GENOMIC DNA]</scope>
</reference>
<organism evidence="2 3">
    <name type="scientific">Plakobranchus ocellatus</name>
    <dbReference type="NCBI Taxonomy" id="259542"/>
    <lineage>
        <taxon>Eukaryota</taxon>
        <taxon>Metazoa</taxon>
        <taxon>Spiralia</taxon>
        <taxon>Lophotrochozoa</taxon>
        <taxon>Mollusca</taxon>
        <taxon>Gastropoda</taxon>
        <taxon>Heterobranchia</taxon>
        <taxon>Euthyneura</taxon>
        <taxon>Panpulmonata</taxon>
        <taxon>Sacoglossa</taxon>
        <taxon>Placobranchoidea</taxon>
        <taxon>Plakobranchidae</taxon>
        <taxon>Plakobranchus</taxon>
    </lineage>
</organism>
<keyword evidence="3" id="KW-1185">Reference proteome</keyword>
<evidence type="ECO:0000313" key="3">
    <source>
        <dbReference type="Proteomes" id="UP000735302"/>
    </source>
</evidence>
<proteinExistence type="predicted"/>